<dbReference type="STRING" id="604330.SAMN04489857_1139"/>
<keyword evidence="6" id="KW-1185">Reference proteome</keyword>
<dbReference type="RefSeq" id="WP_090846307.1">
    <property type="nucleotide sequence ID" value="NZ_FMZL01000009.1"/>
</dbReference>
<dbReference type="SUPFAM" id="SSF46785">
    <property type="entry name" value="Winged helix' DNA-binding domain"/>
    <property type="match status" value="1"/>
</dbReference>
<dbReference type="PROSITE" id="PS51118">
    <property type="entry name" value="HTH_HXLR"/>
    <property type="match status" value="1"/>
</dbReference>
<accession>A0A1G6KPM3</accession>
<dbReference type="InterPro" id="IPR036390">
    <property type="entry name" value="WH_DNA-bd_sf"/>
</dbReference>
<dbReference type="Proteomes" id="UP000198528">
    <property type="component" value="Unassembled WGS sequence"/>
</dbReference>
<reference evidence="6" key="1">
    <citation type="submission" date="2016-10" db="EMBL/GenBank/DDBJ databases">
        <authorList>
            <person name="Varghese N."/>
            <person name="Submissions S."/>
        </authorList>
    </citation>
    <scope>NUCLEOTIDE SEQUENCE [LARGE SCALE GENOMIC DNA]</scope>
    <source>
        <strain evidence="6">DSM 22619</strain>
    </source>
</reference>
<feature type="domain" description="HTH hxlR-type" evidence="4">
    <location>
        <begin position="36"/>
        <end position="131"/>
    </location>
</feature>
<dbReference type="Gene3D" id="1.10.10.10">
    <property type="entry name" value="Winged helix-like DNA-binding domain superfamily/Winged helix DNA-binding domain"/>
    <property type="match status" value="1"/>
</dbReference>
<evidence type="ECO:0000313" key="6">
    <source>
        <dbReference type="Proteomes" id="UP000198528"/>
    </source>
</evidence>
<keyword evidence="2" id="KW-0238">DNA-binding</keyword>
<keyword evidence="3" id="KW-0804">Transcription</keyword>
<dbReference type="PANTHER" id="PTHR33204:SF37">
    <property type="entry name" value="HTH-TYPE TRANSCRIPTIONAL REGULATOR YODB"/>
    <property type="match status" value="1"/>
</dbReference>
<evidence type="ECO:0000313" key="5">
    <source>
        <dbReference type="EMBL" id="SDC32778.1"/>
    </source>
</evidence>
<organism evidence="5 6">
    <name type="scientific">Parafannyhessea umbonata</name>
    <dbReference type="NCBI Taxonomy" id="604330"/>
    <lineage>
        <taxon>Bacteria</taxon>
        <taxon>Bacillati</taxon>
        <taxon>Actinomycetota</taxon>
        <taxon>Coriobacteriia</taxon>
        <taxon>Coriobacteriales</taxon>
        <taxon>Atopobiaceae</taxon>
        <taxon>Parafannyhessea</taxon>
    </lineage>
</organism>
<dbReference type="PANTHER" id="PTHR33204">
    <property type="entry name" value="TRANSCRIPTIONAL REGULATOR, MARR FAMILY"/>
    <property type="match status" value="1"/>
</dbReference>
<evidence type="ECO:0000259" key="4">
    <source>
        <dbReference type="PROSITE" id="PS51118"/>
    </source>
</evidence>
<dbReference type="GO" id="GO:0003677">
    <property type="term" value="F:DNA binding"/>
    <property type="evidence" value="ECO:0007669"/>
    <property type="project" value="UniProtKB-KW"/>
</dbReference>
<dbReference type="InterPro" id="IPR002577">
    <property type="entry name" value="HTH_HxlR"/>
</dbReference>
<protein>
    <submittedName>
        <fullName evidence="5">Transcriptional regulator, HxlR family</fullName>
    </submittedName>
</protein>
<keyword evidence="1" id="KW-0805">Transcription regulation</keyword>
<dbReference type="EMBL" id="FMZL01000009">
    <property type="protein sequence ID" value="SDC32778.1"/>
    <property type="molecule type" value="Genomic_DNA"/>
</dbReference>
<name>A0A1G6KPM3_9ACTN</name>
<gene>
    <name evidence="5" type="ORF">SAMN04487824_10934</name>
</gene>
<evidence type="ECO:0000256" key="3">
    <source>
        <dbReference type="ARBA" id="ARBA00023163"/>
    </source>
</evidence>
<sequence length="131" mass="14158">MAATSKNVDRAAAGAAVKNLSPCAASADPSVTGSGCALRRVLDAVGGKWKILLIVALSQADELRYGELRRLVFGITNTMLASSLKELEADGLVRRTQYAEMPVRVEYSLTPQARELVPILMQLKDWGEKNL</sequence>
<dbReference type="AlphaFoldDB" id="A0A1G6KPM3"/>
<dbReference type="Pfam" id="PF01638">
    <property type="entry name" value="HxlR"/>
    <property type="match status" value="1"/>
</dbReference>
<evidence type="ECO:0000256" key="1">
    <source>
        <dbReference type="ARBA" id="ARBA00023015"/>
    </source>
</evidence>
<dbReference type="InterPro" id="IPR036388">
    <property type="entry name" value="WH-like_DNA-bd_sf"/>
</dbReference>
<proteinExistence type="predicted"/>
<evidence type="ECO:0000256" key="2">
    <source>
        <dbReference type="ARBA" id="ARBA00023125"/>
    </source>
</evidence>